<proteinExistence type="predicted"/>
<accession>A0A6I4UPS9</accession>
<protein>
    <submittedName>
        <fullName evidence="4">GNAT family N-acetyltransferase</fullName>
    </submittedName>
</protein>
<evidence type="ECO:0000313" key="4">
    <source>
        <dbReference type="EMBL" id="MXP40436.1"/>
    </source>
</evidence>
<dbReference type="RefSeq" id="WP_160745270.1">
    <property type="nucleotide sequence ID" value="NZ_WTYK01000001.1"/>
</dbReference>
<dbReference type="EMBL" id="WTYK01000001">
    <property type="protein sequence ID" value="MXP40436.1"/>
    <property type="molecule type" value="Genomic_DNA"/>
</dbReference>
<evidence type="ECO:0000313" key="5">
    <source>
        <dbReference type="Proteomes" id="UP000469159"/>
    </source>
</evidence>
<evidence type="ECO:0000256" key="1">
    <source>
        <dbReference type="ARBA" id="ARBA00022679"/>
    </source>
</evidence>
<keyword evidence="2" id="KW-0012">Acyltransferase</keyword>
<dbReference type="Pfam" id="PF00583">
    <property type="entry name" value="Acetyltransf_1"/>
    <property type="match status" value="1"/>
</dbReference>
<dbReference type="CDD" id="cd04301">
    <property type="entry name" value="NAT_SF"/>
    <property type="match status" value="1"/>
</dbReference>
<feature type="domain" description="N-acetyltransferase" evidence="3">
    <location>
        <begin position="4"/>
        <end position="151"/>
    </location>
</feature>
<dbReference type="GO" id="GO:0016747">
    <property type="term" value="F:acyltransferase activity, transferring groups other than amino-acyl groups"/>
    <property type="evidence" value="ECO:0007669"/>
    <property type="project" value="InterPro"/>
</dbReference>
<name>A0A6I4UPS9_9SPHN</name>
<dbReference type="SUPFAM" id="SSF55729">
    <property type="entry name" value="Acyl-CoA N-acyltransferases (Nat)"/>
    <property type="match status" value="1"/>
</dbReference>
<dbReference type="AlphaFoldDB" id="A0A6I4UPS9"/>
<gene>
    <name evidence="4" type="ORF">GRI75_02090</name>
</gene>
<sequence length="173" mass="17987">MSEWLIRSERPGDEPAIHSVTKAAFADHPHSQGTEPAIIEALRADGDLTLSLVAEAGSTILGHAAFSPAHLSGDEAGWYTLGPVAVLPERQGQGIGRSLIEAGLTQMRAAGAQGVVVLGEPDLYGRFGFRRGTALHIDGPLASYFQVLPFGSAVPASTVAFAPGFASASARDR</sequence>
<dbReference type="PROSITE" id="PS51186">
    <property type="entry name" value="GNAT"/>
    <property type="match status" value="1"/>
</dbReference>
<reference evidence="4 5" key="1">
    <citation type="submission" date="2019-12" db="EMBL/GenBank/DDBJ databases">
        <title>Genomic-based taxomic classification of the family Erythrobacteraceae.</title>
        <authorList>
            <person name="Xu L."/>
        </authorList>
    </citation>
    <scope>NUCLEOTIDE SEQUENCE [LARGE SCALE GENOMIC DNA]</scope>
    <source>
        <strain evidence="4 5">MCCC 1K02066</strain>
    </source>
</reference>
<dbReference type="OrthoDB" id="9797178at2"/>
<organism evidence="4 5">
    <name type="scientific">Croceibacterium soli</name>
    <dbReference type="NCBI Taxonomy" id="1739690"/>
    <lineage>
        <taxon>Bacteria</taxon>
        <taxon>Pseudomonadati</taxon>
        <taxon>Pseudomonadota</taxon>
        <taxon>Alphaproteobacteria</taxon>
        <taxon>Sphingomonadales</taxon>
        <taxon>Erythrobacteraceae</taxon>
        <taxon>Croceibacterium</taxon>
    </lineage>
</organism>
<evidence type="ECO:0000256" key="2">
    <source>
        <dbReference type="ARBA" id="ARBA00023315"/>
    </source>
</evidence>
<comment type="caution">
    <text evidence="4">The sequence shown here is derived from an EMBL/GenBank/DDBJ whole genome shotgun (WGS) entry which is preliminary data.</text>
</comment>
<dbReference type="InterPro" id="IPR000182">
    <property type="entry name" value="GNAT_dom"/>
</dbReference>
<dbReference type="InterPro" id="IPR050832">
    <property type="entry name" value="Bact_Acetyltransf"/>
</dbReference>
<dbReference type="InterPro" id="IPR016181">
    <property type="entry name" value="Acyl_CoA_acyltransferase"/>
</dbReference>
<dbReference type="PANTHER" id="PTHR43877">
    <property type="entry name" value="AMINOALKYLPHOSPHONATE N-ACETYLTRANSFERASE-RELATED-RELATED"/>
    <property type="match status" value="1"/>
</dbReference>
<dbReference type="Proteomes" id="UP000469159">
    <property type="component" value="Unassembled WGS sequence"/>
</dbReference>
<dbReference type="Gene3D" id="3.40.630.30">
    <property type="match status" value="1"/>
</dbReference>
<keyword evidence="1 4" id="KW-0808">Transferase</keyword>
<evidence type="ECO:0000259" key="3">
    <source>
        <dbReference type="PROSITE" id="PS51186"/>
    </source>
</evidence>
<keyword evidence="5" id="KW-1185">Reference proteome</keyword>